<dbReference type="AlphaFoldDB" id="A0A2G1QTB5"/>
<dbReference type="GO" id="GO:0015920">
    <property type="term" value="P:lipopolysaccharide transport"/>
    <property type="evidence" value="ECO:0007669"/>
    <property type="project" value="TreeGrafter"/>
</dbReference>
<gene>
    <name evidence="4" type="ORF">CSC94_01620</name>
</gene>
<keyword evidence="5" id="KW-1185">Reference proteome</keyword>
<dbReference type="RefSeq" id="WP_099303066.1">
    <property type="nucleotide sequence ID" value="NZ_PDVP01000001.1"/>
</dbReference>
<feature type="chain" id="PRO_5013679536" evidence="2">
    <location>
        <begin position="24"/>
        <end position="181"/>
    </location>
</feature>
<organism evidence="4 5">
    <name type="scientific">Zhengella mangrovi</name>
    <dbReference type="NCBI Taxonomy" id="1982044"/>
    <lineage>
        <taxon>Bacteria</taxon>
        <taxon>Pseudomonadati</taxon>
        <taxon>Pseudomonadota</taxon>
        <taxon>Alphaproteobacteria</taxon>
        <taxon>Hyphomicrobiales</taxon>
        <taxon>Notoacmeibacteraceae</taxon>
        <taxon>Zhengella</taxon>
    </lineage>
</organism>
<sequence length="181" mass="19297">MKFLAGPALAALTFALLASPAMAQDRATGLKLDSNKPIQIESNNLEVREAENVAIFTGNVAVQQDKTVLKAGRMKVYYKKDSGSATTGSADIDRLEVDGKVYVRSEEQEATADKGTYDMTSQLLVLSGDKVVLTEGSNIIVGCRLTVKTDTGLAQLEPCKSTGGRVKMLLTPGEARKKTGN</sequence>
<name>A0A2G1QTB5_9HYPH</name>
<keyword evidence="1 2" id="KW-0732">Signal</keyword>
<accession>A0A2G1QTB5</accession>
<dbReference type="Gene3D" id="2.60.450.10">
    <property type="entry name" value="Lipopolysaccharide (LPS) transport protein A like domain"/>
    <property type="match status" value="1"/>
</dbReference>
<dbReference type="GO" id="GO:0009279">
    <property type="term" value="C:cell outer membrane"/>
    <property type="evidence" value="ECO:0007669"/>
    <property type="project" value="TreeGrafter"/>
</dbReference>
<dbReference type="PANTHER" id="PTHR36504:SF1">
    <property type="entry name" value="LIPOPOLYSACCHARIDE EXPORT SYSTEM PROTEIN LPTA"/>
    <property type="match status" value="1"/>
</dbReference>
<dbReference type="InterPro" id="IPR005653">
    <property type="entry name" value="OstA-like_N"/>
</dbReference>
<comment type="caution">
    <text evidence="4">The sequence shown here is derived from an EMBL/GenBank/DDBJ whole genome shotgun (WGS) entry which is preliminary data.</text>
</comment>
<dbReference type="InterPro" id="IPR052037">
    <property type="entry name" value="LPS_export_LptA"/>
</dbReference>
<dbReference type="EMBL" id="PDVP01000001">
    <property type="protein sequence ID" value="PHP68721.1"/>
    <property type="molecule type" value="Genomic_DNA"/>
</dbReference>
<reference evidence="4 5" key="1">
    <citation type="submission" date="2017-10" db="EMBL/GenBank/DDBJ databases">
        <title>Sedimentibacterium mangrovi gen. nov., sp. nov., a novel member of family Phyllobacteriacea isolated from mangrove sediment.</title>
        <authorList>
            <person name="Liao H."/>
            <person name="Tian Y."/>
        </authorList>
    </citation>
    <scope>NUCLEOTIDE SEQUENCE [LARGE SCALE GENOMIC DNA]</scope>
    <source>
        <strain evidence="4 5">X9-2-2</strain>
    </source>
</reference>
<evidence type="ECO:0000313" key="5">
    <source>
        <dbReference type="Proteomes" id="UP000221168"/>
    </source>
</evidence>
<feature type="signal peptide" evidence="2">
    <location>
        <begin position="1"/>
        <end position="23"/>
    </location>
</feature>
<dbReference type="Proteomes" id="UP000221168">
    <property type="component" value="Unassembled WGS sequence"/>
</dbReference>
<evidence type="ECO:0000313" key="4">
    <source>
        <dbReference type="EMBL" id="PHP68721.1"/>
    </source>
</evidence>
<dbReference type="GO" id="GO:0030288">
    <property type="term" value="C:outer membrane-bounded periplasmic space"/>
    <property type="evidence" value="ECO:0007669"/>
    <property type="project" value="TreeGrafter"/>
</dbReference>
<dbReference type="PANTHER" id="PTHR36504">
    <property type="entry name" value="LIPOPOLYSACCHARIDE EXPORT SYSTEM PROTEIN LPTA"/>
    <property type="match status" value="1"/>
</dbReference>
<proteinExistence type="predicted"/>
<feature type="domain" description="Organic solvent tolerance-like N-terminal" evidence="3">
    <location>
        <begin position="39"/>
        <end position="152"/>
    </location>
</feature>
<evidence type="ECO:0000256" key="2">
    <source>
        <dbReference type="SAM" id="SignalP"/>
    </source>
</evidence>
<evidence type="ECO:0000256" key="1">
    <source>
        <dbReference type="ARBA" id="ARBA00022729"/>
    </source>
</evidence>
<dbReference type="Pfam" id="PF03968">
    <property type="entry name" value="LptD_N"/>
    <property type="match status" value="1"/>
</dbReference>
<dbReference type="GO" id="GO:0017089">
    <property type="term" value="F:glycolipid transfer activity"/>
    <property type="evidence" value="ECO:0007669"/>
    <property type="project" value="TreeGrafter"/>
</dbReference>
<evidence type="ECO:0000259" key="3">
    <source>
        <dbReference type="Pfam" id="PF03968"/>
    </source>
</evidence>
<protein>
    <submittedName>
        <fullName evidence="4">LPS ABC transporter substrate-binding protein LptA</fullName>
    </submittedName>
</protein>
<dbReference type="OrthoDB" id="9811926at2"/>